<evidence type="ECO:0000256" key="1">
    <source>
        <dbReference type="ARBA" id="ARBA00004141"/>
    </source>
</evidence>
<reference evidence="12" key="1">
    <citation type="journal article" date="2014" name="Nat. Genet.">
        <title>Genome of the human hookworm Necator americanus.</title>
        <authorList>
            <person name="Tang Y.T."/>
            <person name="Gao X."/>
            <person name="Rosa B.A."/>
            <person name="Abubucker S."/>
            <person name="Hallsworth-Pepin K."/>
            <person name="Martin J."/>
            <person name="Tyagi R."/>
            <person name="Heizer E."/>
            <person name="Zhang X."/>
            <person name="Bhonagiri-Palsikar V."/>
            <person name="Minx P."/>
            <person name="Warren W.C."/>
            <person name="Wang Q."/>
            <person name="Zhan B."/>
            <person name="Hotez P.J."/>
            <person name="Sternberg P.W."/>
            <person name="Dougall A."/>
            <person name="Gaze S.T."/>
            <person name="Mulvenna J."/>
            <person name="Sotillo J."/>
            <person name="Ranganathan S."/>
            <person name="Rabelo E.M."/>
            <person name="Wilson R.K."/>
            <person name="Felgner P.L."/>
            <person name="Bethony J."/>
            <person name="Hawdon J.M."/>
            <person name="Gasser R.B."/>
            <person name="Loukas A."/>
            <person name="Mitreva M."/>
        </authorList>
    </citation>
    <scope>NUCLEOTIDE SEQUENCE [LARGE SCALE GENOMIC DNA]</scope>
</reference>
<dbReference type="GO" id="GO:0016020">
    <property type="term" value="C:membrane"/>
    <property type="evidence" value="ECO:0007669"/>
    <property type="project" value="UniProtKB-SubCell"/>
</dbReference>
<dbReference type="Pfam" id="PF18265">
    <property type="entry name" value="Nas2_N"/>
    <property type="match status" value="1"/>
</dbReference>
<dbReference type="Pfam" id="PF00153">
    <property type="entry name" value="Mito_carr"/>
    <property type="match status" value="1"/>
</dbReference>
<evidence type="ECO:0000256" key="3">
    <source>
        <dbReference type="ARBA" id="ARBA00022448"/>
    </source>
</evidence>
<dbReference type="GO" id="GO:0006862">
    <property type="term" value="P:nucleotide transport"/>
    <property type="evidence" value="ECO:0007669"/>
    <property type="project" value="InterPro"/>
</dbReference>
<proteinExistence type="inferred from homology"/>
<keyword evidence="12" id="KW-1185">Reference proteome</keyword>
<keyword evidence="3 9" id="KW-0813">Transport</keyword>
<evidence type="ECO:0000256" key="4">
    <source>
        <dbReference type="ARBA" id="ARBA00022692"/>
    </source>
</evidence>
<dbReference type="GO" id="GO:0055085">
    <property type="term" value="P:transmembrane transport"/>
    <property type="evidence" value="ECO:0007669"/>
    <property type="project" value="InterPro"/>
</dbReference>
<dbReference type="OrthoDB" id="428293at2759"/>
<keyword evidence="7 8" id="KW-0472">Membrane</keyword>
<evidence type="ECO:0000256" key="5">
    <source>
        <dbReference type="ARBA" id="ARBA00022737"/>
    </source>
</evidence>
<protein>
    <recommendedName>
        <fullName evidence="10">Nas2 N-terminal domain-containing protein</fullName>
    </recommendedName>
</protein>
<keyword evidence="5" id="KW-0677">Repeat</keyword>
<dbReference type="Gene3D" id="1.50.40.10">
    <property type="entry name" value="Mitochondrial carrier domain"/>
    <property type="match status" value="2"/>
</dbReference>
<dbReference type="STRING" id="51031.W2SRX4"/>
<dbReference type="InterPro" id="IPR023395">
    <property type="entry name" value="MCP_dom_sf"/>
</dbReference>
<dbReference type="InterPro" id="IPR040815">
    <property type="entry name" value="Nas2_N"/>
</dbReference>
<feature type="repeat" description="Solcar" evidence="8">
    <location>
        <begin position="100"/>
        <end position="184"/>
    </location>
</feature>
<dbReference type="InterPro" id="IPR044712">
    <property type="entry name" value="SLC25A32-like"/>
</dbReference>
<dbReference type="Gene3D" id="6.10.140.1710">
    <property type="match status" value="1"/>
</dbReference>
<sequence length="190" mass="21875">MGPREEAKDLIAKRDRLDAEIEENFEILKKNDSTMDSPLVDKEGFPFNHIDVYSVRQARHNIICLRLCLQYETSGTKKYSGTVDCLTKIFKEEGIPGLYRGTRDYLMFSALSKSIATTVTFPYQVLRTRMQDHNVRSGGVWRTTVDTLRREGFRGLYKGCLMANLRQLPAAVVTFVTYENVRKYISVMDL</sequence>
<gene>
    <name evidence="11" type="ORF">NECAME_13918</name>
</gene>
<name>W2SRX4_NECAM</name>
<evidence type="ECO:0000256" key="8">
    <source>
        <dbReference type="PROSITE-ProRule" id="PRU00282"/>
    </source>
</evidence>
<evidence type="ECO:0000313" key="11">
    <source>
        <dbReference type="EMBL" id="ETN72248.1"/>
    </source>
</evidence>
<evidence type="ECO:0000256" key="2">
    <source>
        <dbReference type="ARBA" id="ARBA00006375"/>
    </source>
</evidence>
<comment type="subcellular location">
    <subcellularLocation>
        <location evidence="1">Membrane</location>
        <topology evidence="1">Multi-pass membrane protein</topology>
    </subcellularLocation>
</comment>
<keyword evidence="6" id="KW-1133">Transmembrane helix</keyword>
<dbReference type="InterPro" id="IPR018108">
    <property type="entry name" value="MCP_transmembrane"/>
</dbReference>
<evidence type="ECO:0000256" key="6">
    <source>
        <dbReference type="ARBA" id="ARBA00022989"/>
    </source>
</evidence>
<evidence type="ECO:0000313" key="12">
    <source>
        <dbReference type="Proteomes" id="UP000053676"/>
    </source>
</evidence>
<evidence type="ECO:0000259" key="10">
    <source>
        <dbReference type="Pfam" id="PF18265"/>
    </source>
</evidence>
<comment type="similarity">
    <text evidence="2 9">Belongs to the mitochondrial carrier (TC 2.A.29) family.</text>
</comment>
<dbReference type="PROSITE" id="PS50920">
    <property type="entry name" value="SOLCAR"/>
    <property type="match status" value="1"/>
</dbReference>
<keyword evidence="4 8" id="KW-0812">Transmembrane</keyword>
<organism evidence="11 12">
    <name type="scientific">Necator americanus</name>
    <name type="common">Human hookworm</name>
    <dbReference type="NCBI Taxonomy" id="51031"/>
    <lineage>
        <taxon>Eukaryota</taxon>
        <taxon>Metazoa</taxon>
        <taxon>Ecdysozoa</taxon>
        <taxon>Nematoda</taxon>
        <taxon>Chromadorea</taxon>
        <taxon>Rhabditida</taxon>
        <taxon>Rhabditina</taxon>
        <taxon>Rhabditomorpha</taxon>
        <taxon>Strongyloidea</taxon>
        <taxon>Ancylostomatidae</taxon>
        <taxon>Bunostominae</taxon>
        <taxon>Necator</taxon>
    </lineage>
</organism>
<evidence type="ECO:0000256" key="7">
    <source>
        <dbReference type="ARBA" id="ARBA00023136"/>
    </source>
</evidence>
<dbReference type="Proteomes" id="UP000053676">
    <property type="component" value="Unassembled WGS sequence"/>
</dbReference>
<dbReference type="AlphaFoldDB" id="W2SRX4"/>
<dbReference type="KEGG" id="nai:NECAME_13918"/>
<evidence type="ECO:0000256" key="9">
    <source>
        <dbReference type="RuleBase" id="RU000488"/>
    </source>
</evidence>
<feature type="domain" description="Nas2 N-terminal" evidence="10">
    <location>
        <begin position="8"/>
        <end position="66"/>
    </location>
</feature>
<dbReference type="SUPFAM" id="SSF103506">
    <property type="entry name" value="Mitochondrial carrier"/>
    <property type="match status" value="1"/>
</dbReference>
<dbReference type="EMBL" id="KI665007">
    <property type="protein sequence ID" value="ETN72248.1"/>
    <property type="molecule type" value="Genomic_DNA"/>
</dbReference>
<accession>W2SRX4</accession>
<dbReference type="PANTHER" id="PTHR45683">
    <property type="entry name" value="MITOCHONDRIAL NICOTINAMIDE ADENINE DINUCLEOTIDE TRANSPORTER 1-RELATED-RELATED"/>
    <property type="match status" value="1"/>
</dbReference>